<protein>
    <submittedName>
        <fullName evidence="1">Serine/threonine-protein kinase</fullName>
    </submittedName>
</protein>
<dbReference type="GO" id="GO:0012505">
    <property type="term" value="C:endomembrane system"/>
    <property type="evidence" value="ECO:0007669"/>
    <property type="project" value="UniProtKB-SubCell"/>
</dbReference>
<reference evidence="1 2" key="2">
    <citation type="submission" date="2019-11" db="EMBL/GenBank/DDBJ databases">
        <title>A de novo genome assembly of a pear dwarfing rootstock.</title>
        <authorList>
            <person name="Wang F."/>
            <person name="Wang J."/>
            <person name="Li S."/>
            <person name="Zhang Y."/>
            <person name="Fang M."/>
            <person name="Ma L."/>
            <person name="Zhao Y."/>
            <person name="Jiang S."/>
        </authorList>
    </citation>
    <scope>NUCLEOTIDE SEQUENCE [LARGE SCALE GENOMIC DNA]</scope>
    <source>
        <strain evidence="1">S2</strain>
        <tissue evidence="1">Leaf</tissue>
    </source>
</reference>
<dbReference type="EMBL" id="SMOL01000283">
    <property type="protein sequence ID" value="KAB2620858.1"/>
    <property type="molecule type" value="Genomic_DNA"/>
</dbReference>
<keyword evidence="1" id="KW-0808">Transferase</keyword>
<keyword evidence="2" id="KW-1185">Reference proteome</keyword>
<dbReference type="PANTHER" id="PTHR45863">
    <property type="entry name" value="SERINE/THREONINE-PROTEIN KINASE BSK5"/>
    <property type="match status" value="1"/>
</dbReference>
<dbReference type="Proteomes" id="UP000327157">
    <property type="component" value="Unassembled WGS sequence"/>
</dbReference>
<dbReference type="InterPro" id="IPR045845">
    <property type="entry name" value="BSK"/>
</dbReference>
<dbReference type="GO" id="GO:0009742">
    <property type="term" value="P:brassinosteroid mediated signaling pathway"/>
    <property type="evidence" value="ECO:0007669"/>
    <property type="project" value="InterPro"/>
</dbReference>
<dbReference type="GO" id="GO:0005524">
    <property type="term" value="F:ATP binding"/>
    <property type="evidence" value="ECO:0007669"/>
    <property type="project" value="UniProtKB-KW"/>
</dbReference>
<organism evidence="1 2">
    <name type="scientific">Pyrus ussuriensis x Pyrus communis</name>
    <dbReference type="NCBI Taxonomy" id="2448454"/>
    <lineage>
        <taxon>Eukaryota</taxon>
        <taxon>Viridiplantae</taxon>
        <taxon>Streptophyta</taxon>
        <taxon>Embryophyta</taxon>
        <taxon>Tracheophyta</taxon>
        <taxon>Spermatophyta</taxon>
        <taxon>Magnoliopsida</taxon>
        <taxon>eudicotyledons</taxon>
        <taxon>Gunneridae</taxon>
        <taxon>Pentapetalae</taxon>
        <taxon>rosids</taxon>
        <taxon>fabids</taxon>
        <taxon>Rosales</taxon>
        <taxon>Rosaceae</taxon>
        <taxon>Amygdaloideae</taxon>
        <taxon>Maleae</taxon>
        <taxon>Pyrus</taxon>
    </lineage>
</organism>
<accession>A0A5N5GZU5</accession>
<reference evidence="1 2" key="1">
    <citation type="submission" date="2019-09" db="EMBL/GenBank/DDBJ databases">
        <authorList>
            <person name="Ou C."/>
        </authorList>
    </citation>
    <scope>NUCLEOTIDE SEQUENCE [LARGE SCALE GENOMIC DNA]</scope>
    <source>
        <strain evidence="1">S2</strain>
        <tissue evidence="1">Leaf</tissue>
    </source>
</reference>
<keyword evidence="1" id="KW-0418">Kinase</keyword>
<dbReference type="AlphaFoldDB" id="A0A5N5GZU5"/>
<proteinExistence type="predicted"/>
<dbReference type="GO" id="GO:0004672">
    <property type="term" value="F:protein kinase activity"/>
    <property type="evidence" value="ECO:0007669"/>
    <property type="project" value="InterPro"/>
</dbReference>
<evidence type="ECO:0000313" key="2">
    <source>
        <dbReference type="Proteomes" id="UP000327157"/>
    </source>
</evidence>
<dbReference type="OrthoDB" id="1635687at2759"/>
<gene>
    <name evidence="1" type="ORF">D8674_037896</name>
</gene>
<sequence>MVATVIAPYFLLTADYRSKPNALDPALDLIRDRNLQMLTDSCLEGQLSNDDGTELAHLASRCLQSKP</sequence>
<evidence type="ECO:0000313" key="1">
    <source>
        <dbReference type="EMBL" id="KAB2620858.1"/>
    </source>
</evidence>
<dbReference type="PANTHER" id="PTHR45863:SF47">
    <property type="entry name" value="SERINE_THREONINE-PROTEIN KINASE BSK3"/>
    <property type="match status" value="1"/>
</dbReference>
<name>A0A5N5GZU5_9ROSA</name>
<comment type="caution">
    <text evidence="1">The sequence shown here is derived from an EMBL/GenBank/DDBJ whole genome shotgun (WGS) entry which is preliminary data.</text>
</comment>